<dbReference type="AlphaFoldDB" id="A0A7Y9H1J7"/>
<dbReference type="Proteomes" id="UP000549911">
    <property type="component" value="Unassembled WGS sequence"/>
</dbReference>
<accession>A0A7Y9H1J7</accession>
<dbReference type="EMBL" id="JACCBW010000001">
    <property type="protein sequence ID" value="NYE36242.1"/>
    <property type="molecule type" value="Genomic_DNA"/>
</dbReference>
<evidence type="ECO:0000313" key="3">
    <source>
        <dbReference type="Proteomes" id="UP000549911"/>
    </source>
</evidence>
<evidence type="ECO:0000256" key="1">
    <source>
        <dbReference type="SAM" id="MobiDB-lite"/>
    </source>
</evidence>
<feature type="compositionally biased region" description="Polar residues" evidence="1">
    <location>
        <begin position="1"/>
        <end position="10"/>
    </location>
</feature>
<reference evidence="2 3" key="1">
    <citation type="submission" date="2020-07" db="EMBL/GenBank/DDBJ databases">
        <authorList>
            <person name="Partida-Martinez L."/>
            <person name="Huntemann M."/>
            <person name="Clum A."/>
            <person name="Wang J."/>
            <person name="Palaniappan K."/>
            <person name="Ritter S."/>
            <person name="Chen I.-M."/>
            <person name="Stamatis D."/>
            <person name="Reddy T."/>
            <person name="O'Malley R."/>
            <person name="Daum C."/>
            <person name="Shapiro N."/>
            <person name="Ivanova N."/>
            <person name="Kyrpides N."/>
            <person name="Woyke T."/>
        </authorList>
    </citation>
    <scope>NUCLEOTIDE SEQUENCE [LARGE SCALE GENOMIC DNA]</scope>
    <source>
        <strain evidence="2 3">AT2.17</strain>
    </source>
</reference>
<keyword evidence="3" id="KW-1185">Reference proteome</keyword>
<protein>
    <submittedName>
        <fullName evidence="2">Uncharacterized protein</fullName>
    </submittedName>
</protein>
<gene>
    <name evidence="2" type="ORF">F4692_001346</name>
</gene>
<proteinExistence type="predicted"/>
<name>A0A7Y9H1J7_9ACTN</name>
<evidence type="ECO:0000313" key="2">
    <source>
        <dbReference type="EMBL" id="NYE36242.1"/>
    </source>
</evidence>
<reference evidence="2 3" key="2">
    <citation type="submission" date="2020-08" db="EMBL/GenBank/DDBJ databases">
        <title>The Agave Microbiome: Exploring the role of microbial communities in plant adaptations to desert environments.</title>
        <authorList>
            <person name="Partida-Martinez L.P."/>
        </authorList>
    </citation>
    <scope>NUCLEOTIDE SEQUENCE [LARGE SCALE GENOMIC DNA]</scope>
    <source>
        <strain evidence="2 3">AT2.17</strain>
    </source>
</reference>
<feature type="region of interest" description="Disordered" evidence="1">
    <location>
        <begin position="1"/>
        <end position="30"/>
    </location>
</feature>
<sequence>MPVPHTTLSHPASHPALVGILGKAGRATDR</sequence>
<comment type="caution">
    <text evidence="2">The sequence shown here is derived from an EMBL/GenBank/DDBJ whole genome shotgun (WGS) entry which is preliminary data.</text>
</comment>
<organism evidence="2 3">
    <name type="scientific">Nocardioides cavernae</name>
    <dbReference type="NCBI Taxonomy" id="1921566"/>
    <lineage>
        <taxon>Bacteria</taxon>
        <taxon>Bacillati</taxon>
        <taxon>Actinomycetota</taxon>
        <taxon>Actinomycetes</taxon>
        <taxon>Propionibacteriales</taxon>
        <taxon>Nocardioidaceae</taxon>
        <taxon>Nocardioides</taxon>
    </lineage>
</organism>